<evidence type="ECO:0000256" key="2">
    <source>
        <dbReference type="ARBA" id="ARBA00022729"/>
    </source>
</evidence>
<organism evidence="8 9">
    <name type="scientific">Roseburia zhanii</name>
    <dbReference type="NCBI Taxonomy" id="2763064"/>
    <lineage>
        <taxon>Bacteria</taxon>
        <taxon>Bacillati</taxon>
        <taxon>Bacillota</taxon>
        <taxon>Clostridia</taxon>
        <taxon>Lachnospirales</taxon>
        <taxon>Lachnospiraceae</taxon>
        <taxon>Roseburia</taxon>
    </lineage>
</organism>
<dbReference type="EMBL" id="JACOPH010000001">
    <property type="protein sequence ID" value="MBC5713168.1"/>
    <property type="molecule type" value="Genomic_DNA"/>
</dbReference>
<feature type="region of interest" description="Disordered" evidence="5">
    <location>
        <begin position="1034"/>
        <end position="1059"/>
    </location>
</feature>
<dbReference type="Gene3D" id="2.60.120.200">
    <property type="match status" value="1"/>
</dbReference>
<dbReference type="GO" id="GO:0004553">
    <property type="term" value="F:hydrolase activity, hydrolyzing O-glycosyl compounds"/>
    <property type="evidence" value="ECO:0007669"/>
    <property type="project" value="InterPro"/>
</dbReference>
<dbReference type="InterPro" id="IPR011081">
    <property type="entry name" value="Big_4"/>
</dbReference>
<feature type="region of interest" description="Disordered" evidence="5">
    <location>
        <begin position="620"/>
        <end position="641"/>
    </location>
</feature>
<evidence type="ECO:0000313" key="9">
    <source>
        <dbReference type="Proteomes" id="UP000606720"/>
    </source>
</evidence>
<protein>
    <submittedName>
        <fullName evidence="8">Ig-like domain-containing protein</fullName>
    </submittedName>
</protein>
<dbReference type="SUPFAM" id="SSF49373">
    <property type="entry name" value="Invasin/intimin cell-adhesion fragments"/>
    <property type="match status" value="3"/>
</dbReference>
<evidence type="ECO:0000256" key="4">
    <source>
        <dbReference type="ARBA" id="ARBA00023295"/>
    </source>
</evidence>
<keyword evidence="9" id="KW-1185">Reference proteome</keyword>
<accession>A0A923RS26</accession>
<dbReference type="RefSeq" id="WP_186866144.1">
    <property type="nucleotide sequence ID" value="NZ_JACOPH010000001.1"/>
</dbReference>
<gene>
    <name evidence="8" type="ORF">H8S17_02920</name>
</gene>
<evidence type="ECO:0000313" key="8">
    <source>
        <dbReference type="EMBL" id="MBC5713168.1"/>
    </source>
</evidence>
<dbReference type="SMART" id="SM00635">
    <property type="entry name" value="BID_2"/>
    <property type="match status" value="3"/>
</dbReference>
<dbReference type="PANTHER" id="PTHR43817:SF1">
    <property type="entry name" value="HYDROLASE, FAMILY 43, PUTATIVE (AFU_ORTHOLOGUE AFUA_3G01660)-RELATED"/>
    <property type="match status" value="1"/>
</dbReference>
<evidence type="ECO:0000259" key="7">
    <source>
        <dbReference type="SMART" id="SM00635"/>
    </source>
</evidence>
<dbReference type="PANTHER" id="PTHR43817">
    <property type="entry name" value="GLYCOSYL HYDROLASE"/>
    <property type="match status" value="1"/>
</dbReference>
<comment type="caution">
    <text evidence="8">The sequence shown here is derived from an EMBL/GenBank/DDBJ whole genome shotgun (WGS) entry which is preliminary data.</text>
</comment>
<dbReference type="InterPro" id="IPR006710">
    <property type="entry name" value="Glyco_hydro_43"/>
</dbReference>
<keyword evidence="3" id="KW-0378">Hydrolase</keyword>
<dbReference type="Gene3D" id="2.60.40.1080">
    <property type="match status" value="3"/>
</dbReference>
<dbReference type="Proteomes" id="UP000606720">
    <property type="component" value="Unassembled WGS sequence"/>
</dbReference>
<evidence type="ECO:0000256" key="1">
    <source>
        <dbReference type="ARBA" id="ARBA00009865"/>
    </source>
</evidence>
<comment type="similarity">
    <text evidence="1">Belongs to the glycosyl hydrolase 43 family.</text>
</comment>
<sequence length="1223" mass="132567">MKRKHLWKKGTALLLTLGMLSTSVPVTTFAEEAAGDGDAASDSIVATALANYDFNDFTVSEDGNSLTDGTRTVKLEAEGNGKKPEIISSGRGKVLKLTEQSYADRADALLPKNPFAGQSVDNGFTVNFWTLTTGTAGGGKCLLDFEVAPVTTGRAGTLAMNQQMVYWNTTDQNGNFTDFSIGNMQLKQKNWTMVTMAITTEGVTFYKDGAAITHSITAKNVESEDAIDYAQTIKDMAGTSGIAKPEETNVRIGASLATYWSCAGALMDDISFYGKALTADEIASLYTETKVDMSSIPLTKVTVSGVSSLDKGKTAQLSASYEPFDTTESTSTVKWASDNTDVLTVDSKGKVTAVAAGTANVTATIGSVTSEPYAITVNDTVKTLEEGYYLAVYTTTTPFYASASNLSQETKSVYMAVSKDGKDFEVLNNGGGVIFAKKGSGEITEPRILKVDGVFTVVAPDATASNGTHIFTSKDGVAYYDDTVVATTDLSAAALEKANFRFLLKGENLVETDKNLAVGNAFPITEEEYNHILNKLGNVVNTGLETLPDVSVKTTDNVTEATLSSLLPSVNATYSDGSTQKFNIDWSGALQGVDLTKEGTYTITGKVNQTKYLNNLKKLNNSKLPEDDPENTGDQADNYDEETQTNYYDATKYVEGMADPCIFWDEQTKYYYMTGSYFPEEGDAIDDDDNTQQYDRVVLRRGRTLEELQDRSKQVTIWKVGNQGYTKQDGGKASKGYRYIWAPEIHRVGNYWVVYFTESESSNVFGINCHALVLDGDQDPYETALEASGDASDWQDYAMRPMANDTQSGKVPFATSFNLDMTYFEDAVNGEAYVIWAGKPYGNSDLFLAKVDKEQPWQLTSHCIRLTTPEYGWEKIRYQVNEGPTVLQKDGKIFMCFSNSGTGSEYCIGMMTAEAGSDLLDINNWTKNPYPLLTSRDVDGEEGPGHNSFTVDQDGNAIFVYHARPTSHNYQHCGWNGTTSTYNTEPLNDPCRHARLKRVHWAADGTPILKMTYDEELTENNATVTAQLVVTKGTAVTPGKDDNNGGNTTPTPTPSTDKQTVAVTKVTLDKSKLTLGVKEKYTLKATVAPANATNSTVTWKSSKSSVVAVSSAGKITAKKKGTATITATADGKTVSCKVTVKAAPKKVRVKAAKVKLKKGQKKKIVVKLPKNTASNKITFTSSNKKVAKVDANGKITAVKKGKAKITVKTFNGKKTKVTVTVTK</sequence>
<feature type="signal peptide" evidence="6">
    <location>
        <begin position="1"/>
        <end position="30"/>
    </location>
</feature>
<name>A0A923RS26_9FIRM</name>
<feature type="domain" description="BIG2" evidence="7">
    <location>
        <begin position="1143"/>
        <end position="1219"/>
    </location>
</feature>
<evidence type="ECO:0000256" key="6">
    <source>
        <dbReference type="SAM" id="SignalP"/>
    </source>
</evidence>
<dbReference type="InterPro" id="IPR008964">
    <property type="entry name" value="Invasin/intimin_cell_adhesion"/>
</dbReference>
<dbReference type="Pfam" id="PF07532">
    <property type="entry name" value="Big_4"/>
    <property type="match status" value="1"/>
</dbReference>
<dbReference type="AlphaFoldDB" id="A0A923RS26"/>
<dbReference type="Pfam" id="PF02368">
    <property type="entry name" value="Big_2"/>
    <property type="match status" value="3"/>
</dbReference>
<proteinExistence type="inferred from homology"/>
<evidence type="ECO:0000256" key="3">
    <source>
        <dbReference type="ARBA" id="ARBA00022801"/>
    </source>
</evidence>
<keyword evidence="4" id="KW-0326">Glycosidase</keyword>
<feature type="chain" id="PRO_5037505562" evidence="6">
    <location>
        <begin position="31"/>
        <end position="1223"/>
    </location>
</feature>
<feature type="domain" description="BIG2" evidence="7">
    <location>
        <begin position="297"/>
        <end position="375"/>
    </location>
</feature>
<feature type="compositionally biased region" description="Low complexity" evidence="5">
    <location>
        <begin position="1044"/>
        <end position="1057"/>
    </location>
</feature>
<feature type="domain" description="BIG2" evidence="7">
    <location>
        <begin position="1062"/>
        <end position="1139"/>
    </location>
</feature>
<dbReference type="Pfam" id="PF04616">
    <property type="entry name" value="Glyco_hydro_43"/>
    <property type="match status" value="1"/>
</dbReference>
<dbReference type="Gene3D" id="2.115.10.20">
    <property type="entry name" value="Glycosyl hydrolase domain, family 43"/>
    <property type="match status" value="1"/>
</dbReference>
<evidence type="ECO:0000256" key="5">
    <source>
        <dbReference type="SAM" id="MobiDB-lite"/>
    </source>
</evidence>
<feature type="compositionally biased region" description="Acidic residues" evidence="5">
    <location>
        <begin position="627"/>
        <end position="641"/>
    </location>
</feature>
<dbReference type="InterPro" id="IPR003343">
    <property type="entry name" value="Big_2"/>
</dbReference>
<dbReference type="InterPro" id="IPR013320">
    <property type="entry name" value="ConA-like_dom_sf"/>
</dbReference>
<keyword evidence="2 6" id="KW-0732">Signal</keyword>
<reference evidence="8" key="1">
    <citation type="submission" date="2020-08" db="EMBL/GenBank/DDBJ databases">
        <title>Genome public.</title>
        <authorList>
            <person name="Liu C."/>
            <person name="Sun Q."/>
        </authorList>
    </citation>
    <scope>NUCLEOTIDE SEQUENCE</scope>
    <source>
        <strain evidence="8">BX1005</strain>
    </source>
</reference>
<dbReference type="SUPFAM" id="SSF49899">
    <property type="entry name" value="Concanavalin A-like lectins/glucanases"/>
    <property type="match status" value="1"/>
</dbReference>
<dbReference type="GO" id="GO:0005975">
    <property type="term" value="P:carbohydrate metabolic process"/>
    <property type="evidence" value="ECO:0007669"/>
    <property type="project" value="InterPro"/>
</dbReference>
<dbReference type="InterPro" id="IPR023296">
    <property type="entry name" value="Glyco_hydro_beta-prop_sf"/>
</dbReference>
<dbReference type="CDD" id="cd18819">
    <property type="entry name" value="GH43_LbAraf43-like"/>
    <property type="match status" value="1"/>
</dbReference>
<dbReference type="SUPFAM" id="SSF75005">
    <property type="entry name" value="Arabinanase/levansucrase/invertase"/>
    <property type="match status" value="1"/>
</dbReference>